<evidence type="ECO:0000313" key="1">
    <source>
        <dbReference type="EMBL" id="KXF81179.1"/>
    </source>
</evidence>
<dbReference type="EMBL" id="LNTY01000035">
    <property type="protein sequence ID" value="KXF81179.1"/>
    <property type="molecule type" value="Genomic_DNA"/>
</dbReference>
<comment type="caution">
    <text evidence="1">The sequence shown here is derived from an EMBL/GenBank/DDBJ whole genome shotgun (WGS) entry which is preliminary data.</text>
</comment>
<dbReference type="AlphaFoldDB" id="A0A135I6W5"/>
<dbReference type="STRING" id="294935.ATN88_23250"/>
<organism evidence="1 2">
    <name type="scientific">Enterovibrio coralii</name>
    <dbReference type="NCBI Taxonomy" id="294935"/>
    <lineage>
        <taxon>Bacteria</taxon>
        <taxon>Pseudomonadati</taxon>
        <taxon>Pseudomonadota</taxon>
        <taxon>Gammaproteobacteria</taxon>
        <taxon>Vibrionales</taxon>
        <taxon>Vibrionaceae</taxon>
        <taxon>Enterovibrio</taxon>
    </lineage>
</organism>
<gene>
    <name evidence="1" type="ORF">ATN88_23250</name>
</gene>
<proteinExistence type="predicted"/>
<dbReference type="OrthoDB" id="2351239at2"/>
<dbReference type="Pfam" id="PF07070">
    <property type="entry name" value="Spo0M"/>
    <property type="match status" value="1"/>
</dbReference>
<name>A0A135I6W5_9GAMM</name>
<protein>
    <submittedName>
        <fullName evidence="1">Uncharacterized protein</fullName>
    </submittedName>
</protein>
<evidence type="ECO:0000313" key="2">
    <source>
        <dbReference type="Proteomes" id="UP000070529"/>
    </source>
</evidence>
<sequence length="132" mass="14070">MAKDANTTLPLTIVPSSALESSLSAFESLGFRIEKETTEQPKKGQHPFEQTFTLAPINAPYNAHWSSLTMVASADDGTLSLSLRFSIKGEGLAHMAGHLTGANKLDRTLSFPADSAPNAIAQSIEELLGKIT</sequence>
<reference evidence="1 2" key="1">
    <citation type="submission" date="2015-11" db="EMBL/GenBank/DDBJ databases">
        <title>Genomic Taxonomy of the Vibrionaceae.</title>
        <authorList>
            <person name="Gomez-Gil B."/>
            <person name="Enciso-Ibarra J."/>
        </authorList>
    </citation>
    <scope>NUCLEOTIDE SEQUENCE [LARGE SCALE GENOMIC DNA]</scope>
    <source>
        <strain evidence="1 2">CAIM 912</strain>
    </source>
</reference>
<dbReference type="Proteomes" id="UP000070529">
    <property type="component" value="Unassembled WGS sequence"/>
</dbReference>
<dbReference type="InterPro" id="IPR009776">
    <property type="entry name" value="Spore_0_M"/>
</dbReference>
<accession>A0A135I6W5</accession>
<keyword evidence="2" id="KW-1185">Reference proteome</keyword>